<protein>
    <submittedName>
        <fullName evidence="2">Uncharacterized protein</fullName>
    </submittedName>
</protein>
<sequence>MTSKIFLFFLENQNIKSSAMLDKKEERLLRISAFYTAKQLFILWFGFVAKKKFLRGKTKFIIFVWASLYKIMVWKYFTEIIYLVLDGIANKNLS</sequence>
<dbReference type="AlphaFoldDB" id="A0A4Q0I0C2"/>
<evidence type="ECO:0000313" key="3">
    <source>
        <dbReference type="Proteomes" id="UP000289166"/>
    </source>
</evidence>
<dbReference type="Proteomes" id="UP000289166">
    <property type="component" value="Unassembled WGS sequence"/>
</dbReference>
<reference evidence="3" key="1">
    <citation type="submission" date="2018-11" db="EMBL/GenBank/DDBJ databases">
        <title>Genome sequencing of a novel mesophilic and cellulolytic organism within the genus Hungateiclostridium.</title>
        <authorList>
            <person name="Rettenmaier R."/>
            <person name="Liebl W."/>
            <person name="Zverlov V."/>
        </authorList>
    </citation>
    <scope>NUCLEOTIDE SEQUENCE [LARGE SCALE GENOMIC DNA]</scope>
    <source>
        <strain evidence="3">N2K1</strain>
    </source>
</reference>
<keyword evidence="3" id="KW-1185">Reference proteome</keyword>
<evidence type="ECO:0000256" key="1">
    <source>
        <dbReference type="SAM" id="Phobius"/>
    </source>
</evidence>
<keyword evidence="1" id="KW-0472">Membrane</keyword>
<comment type="caution">
    <text evidence="2">The sequence shown here is derived from an EMBL/GenBank/DDBJ whole genome shotgun (WGS) entry which is preliminary data.</text>
</comment>
<keyword evidence="1" id="KW-1133">Transmembrane helix</keyword>
<gene>
    <name evidence="2" type="ORF">EFD62_17275</name>
</gene>
<dbReference type="EMBL" id="RLII01000072">
    <property type="protein sequence ID" value="RXE57523.1"/>
    <property type="molecule type" value="Genomic_DNA"/>
</dbReference>
<feature type="transmembrane region" description="Helical" evidence="1">
    <location>
        <begin position="60"/>
        <end position="85"/>
    </location>
</feature>
<evidence type="ECO:0000313" key="2">
    <source>
        <dbReference type="EMBL" id="RXE57523.1"/>
    </source>
</evidence>
<accession>A0A4Q0I0C2</accession>
<keyword evidence="1" id="KW-0812">Transmembrane</keyword>
<name>A0A4Q0I0C2_9FIRM</name>
<feature type="transmembrane region" description="Helical" evidence="1">
    <location>
        <begin position="28"/>
        <end position="48"/>
    </location>
</feature>
<proteinExistence type="predicted"/>
<organism evidence="2 3">
    <name type="scientific">Acetivibrio mesophilus</name>
    <dbReference type="NCBI Taxonomy" id="2487273"/>
    <lineage>
        <taxon>Bacteria</taxon>
        <taxon>Bacillati</taxon>
        <taxon>Bacillota</taxon>
        <taxon>Clostridia</taxon>
        <taxon>Eubacteriales</taxon>
        <taxon>Oscillospiraceae</taxon>
        <taxon>Acetivibrio</taxon>
    </lineage>
</organism>